<feature type="compositionally biased region" description="Basic and acidic residues" evidence="1">
    <location>
        <begin position="81"/>
        <end position="97"/>
    </location>
</feature>
<keyword evidence="3" id="KW-1185">Reference proteome</keyword>
<protein>
    <submittedName>
        <fullName evidence="2">Uncharacterized protein</fullName>
    </submittedName>
</protein>
<sequence length="161" mass="18505">MLEETVEYGMFLKARGQGILQLFRMLVREEISPTEAHLVSRAYVSRPPLSEVKEPEAKQLQEVVHVAKEIAQIVTAQLEPRDGVADHVSSDEKSQEDCDREDDVEDDCYVSCEEVDIDIFIREDDLRWLERSAIATFNESVNIFYVSELLKDLHCDCSVRI</sequence>
<dbReference type="Proteomes" id="UP000187203">
    <property type="component" value="Unassembled WGS sequence"/>
</dbReference>
<evidence type="ECO:0000313" key="2">
    <source>
        <dbReference type="EMBL" id="OMP07279.1"/>
    </source>
</evidence>
<gene>
    <name evidence="2" type="ORF">COLO4_07478</name>
</gene>
<dbReference type="EMBL" id="AWUE01013321">
    <property type="protein sequence ID" value="OMP07279.1"/>
    <property type="molecule type" value="Genomic_DNA"/>
</dbReference>
<dbReference type="AlphaFoldDB" id="A0A1R3KJP5"/>
<proteinExistence type="predicted"/>
<name>A0A1R3KJP5_9ROSI</name>
<feature type="region of interest" description="Disordered" evidence="1">
    <location>
        <begin position="81"/>
        <end position="102"/>
    </location>
</feature>
<organism evidence="2 3">
    <name type="scientific">Corchorus olitorius</name>
    <dbReference type="NCBI Taxonomy" id="93759"/>
    <lineage>
        <taxon>Eukaryota</taxon>
        <taxon>Viridiplantae</taxon>
        <taxon>Streptophyta</taxon>
        <taxon>Embryophyta</taxon>
        <taxon>Tracheophyta</taxon>
        <taxon>Spermatophyta</taxon>
        <taxon>Magnoliopsida</taxon>
        <taxon>eudicotyledons</taxon>
        <taxon>Gunneridae</taxon>
        <taxon>Pentapetalae</taxon>
        <taxon>rosids</taxon>
        <taxon>malvids</taxon>
        <taxon>Malvales</taxon>
        <taxon>Malvaceae</taxon>
        <taxon>Grewioideae</taxon>
        <taxon>Apeibeae</taxon>
        <taxon>Corchorus</taxon>
    </lineage>
</organism>
<accession>A0A1R3KJP5</accession>
<evidence type="ECO:0000313" key="3">
    <source>
        <dbReference type="Proteomes" id="UP000187203"/>
    </source>
</evidence>
<comment type="caution">
    <text evidence="2">The sequence shown here is derived from an EMBL/GenBank/DDBJ whole genome shotgun (WGS) entry which is preliminary data.</text>
</comment>
<evidence type="ECO:0000256" key="1">
    <source>
        <dbReference type="SAM" id="MobiDB-lite"/>
    </source>
</evidence>
<reference evidence="3" key="1">
    <citation type="submission" date="2013-09" db="EMBL/GenBank/DDBJ databases">
        <title>Corchorus olitorius genome sequencing.</title>
        <authorList>
            <person name="Alam M."/>
            <person name="Haque M.S."/>
            <person name="Islam M.S."/>
            <person name="Emdad E.M."/>
            <person name="Islam M.M."/>
            <person name="Ahmed B."/>
            <person name="Halim A."/>
            <person name="Hossen Q.M.M."/>
            <person name="Hossain M.Z."/>
            <person name="Ahmed R."/>
            <person name="Khan M.M."/>
            <person name="Islam R."/>
            <person name="Rashid M.M."/>
            <person name="Khan S.A."/>
            <person name="Rahman M.S."/>
            <person name="Alam M."/>
            <person name="Yahiya A.S."/>
            <person name="Khan M.S."/>
            <person name="Azam M.S."/>
            <person name="Haque T."/>
            <person name="Lashkar M.Z.H."/>
            <person name="Akhand A.I."/>
            <person name="Morshed G."/>
            <person name="Roy S."/>
            <person name="Uddin K.S."/>
            <person name="Rabeya T."/>
            <person name="Hossain A.S."/>
            <person name="Chowdhury A."/>
            <person name="Snigdha A.R."/>
            <person name="Mortoza M.S."/>
            <person name="Matin S.A."/>
            <person name="Hoque S.M.E."/>
            <person name="Islam M.K."/>
            <person name="Roy D.K."/>
            <person name="Haider R."/>
            <person name="Moosa M.M."/>
            <person name="Elias S.M."/>
            <person name="Hasan A.M."/>
            <person name="Jahan S."/>
            <person name="Shafiuddin M."/>
            <person name="Mahmood N."/>
            <person name="Shommy N.S."/>
        </authorList>
    </citation>
    <scope>NUCLEOTIDE SEQUENCE [LARGE SCALE GENOMIC DNA]</scope>
    <source>
        <strain evidence="3">cv. O-4</strain>
    </source>
</reference>